<evidence type="ECO:0000256" key="3">
    <source>
        <dbReference type="ARBA" id="ARBA00022516"/>
    </source>
</evidence>
<evidence type="ECO:0000256" key="1">
    <source>
        <dbReference type="ARBA" id="ARBA00004141"/>
    </source>
</evidence>
<protein>
    <recommendedName>
        <fullName evidence="11">Elongation of very long chain fatty acids protein</fullName>
        <ecNumber evidence="11">2.3.1.199</ecNumber>
    </recommendedName>
    <alternativeName>
        <fullName evidence="11">Very-long-chain 3-oxoacyl-CoA synthase</fullName>
    </alternativeName>
</protein>
<feature type="transmembrane region" description="Helical" evidence="11">
    <location>
        <begin position="261"/>
        <end position="281"/>
    </location>
</feature>
<evidence type="ECO:0000256" key="10">
    <source>
        <dbReference type="ARBA" id="ARBA00023160"/>
    </source>
</evidence>
<evidence type="ECO:0000313" key="13">
    <source>
        <dbReference type="Proteomes" id="UP000278627"/>
    </source>
</evidence>
<feature type="transmembrane region" description="Helical" evidence="11">
    <location>
        <begin position="340"/>
        <end position="359"/>
    </location>
</feature>
<dbReference type="STRING" id="6280.A0A0N4TNA4"/>
<dbReference type="GO" id="GO:0034625">
    <property type="term" value="P:fatty acid elongation, monounsaturated fatty acid"/>
    <property type="evidence" value="ECO:0007669"/>
    <property type="project" value="TreeGrafter"/>
</dbReference>
<dbReference type="AlphaFoldDB" id="A0A0N4TNA4"/>
<dbReference type="EMBL" id="UZAD01013169">
    <property type="protein sequence ID" value="VDN91109.1"/>
    <property type="molecule type" value="Genomic_DNA"/>
</dbReference>
<evidence type="ECO:0000256" key="6">
    <source>
        <dbReference type="ARBA" id="ARBA00022832"/>
    </source>
</evidence>
<reference evidence="12 13" key="2">
    <citation type="submission" date="2018-11" db="EMBL/GenBank/DDBJ databases">
        <authorList>
            <consortium name="Pathogen Informatics"/>
        </authorList>
    </citation>
    <scope>NUCLEOTIDE SEQUENCE [LARGE SCALE GENOMIC DNA]</scope>
</reference>
<evidence type="ECO:0000256" key="7">
    <source>
        <dbReference type="ARBA" id="ARBA00022989"/>
    </source>
</evidence>
<keyword evidence="8 11" id="KW-0443">Lipid metabolism</keyword>
<dbReference type="PANTHER" id="PTHR11157">
    <property type="entry name" value="FATTY ACID ACYL TRANSFERASE-RELATED"/>
    <property type="match status" value="1"/>
</dbReference>
<keyword evidence="10 11" id="KW-0275">Fatty acid biosynthesis</keyword>
<dbReference type="GO" id="GO:0042761">
    <property type="term" value="P:very long-chain fatty acid biosynthetic process"/>
    <property type="evidence" value="ECO:0007669"/>
    <property type="project" value="TreeGrafter"/>
</dbReference>
<feature type="transmembrane region" description="Helical" evidence="11">
    <location>
        <begin position="293"/>
        <end position="320"/>
    </location>
</feature>
<dbReference type="PROSITE" id="PS01188">
    <property type="entry name" value="ELO"/>
    <property type="match status" value="1"/>
</dbReference>
<dbReference type="GO" id="GO:0034626">
    <property type="term" value="P:fatty acid elongation, polyunsaturated fatty acid"/>
    <property type="evidence" value="ECO:0007669"/>
    <property type="project" value="TreeGrafter"/>
</dbReference>
<feature type="transmembrane region" description="Helical" evidence="11">
    <location>
        <begin position="156"/>
        <end position="175"/>
    </location>
</feature>
<comment type="pathway">
    <text evidence="2">Lipid metabolism; fatty acid biosynthesis.</text>
</comment>
<dbReference type="GO" id="GO:0030148">
    <property type="term" value="P:sphingolipid biosynthetic process"/>
    <property type="evidence" value="ECO:0007669"/>
    <property type="project" value="TreeGrafter"/>
</dbReference>
<evidence type="ECO:0000256" key="5">
    <source>
        <dbReference type="ARBA" id="ARBA00022692"/>
    </source>
</evidence>
<dbReference type="GO" id="GO:0019367">
    <property type="term" value="P:fatty acid elongation, saturated fatty acid"/>
    <property type="evidence" value="ECO:0007669"/>
    <property type="project" value="TreeGrafter"/>
</dbReference>
<keyword evidence="3 11" id="KW-0444">Lipid biosynthesis</keyword>
<feature type="transmembrane region" description="Helical" evidence="11">
    <location>
        <begin position="232"/>
        <end position="249"/>
    </location>
</feature>
<dbReference type="Pfam" id="PF01151">
    <property type="entry name" value="ELO"/>
    <property type="match status" value="1"/>
</dbReference>
<reference evidence="14" key="1">
    <citation type="submission" date="2017-02" db="UniProtKB">
        <authorList>
            <consortium name="WormBaseParasite"/>
        </authorList>
    </citation>
    <scope>IDENTIFICATION</scope>
</reference>
<dbReference type="EC" id="2.3.1.199" evidence="11"/>
<keyword evidence="5 11" id="KW-0812">Transmembrane</keyword>
<gene>
    <name evidence="12" type="ORF">BPAG_LOCUS9923</name>
</gene>
<keyword evidence="9 11" id="KW-0472">Membrane</keyword>
<evidence type="ECO:0000313" key="14">
    <source>
        <dbReference type="WBParaSite" id="BPAG_0000996101-mRNA-1"/>
    </source>
</evidence>
<dbReference type="GO" id="GO:0005789">
    <property type="term" value="C:endoplasmic reticulum membrane"/>
    <property type="evidence" value="ECO:0007669"/>
    <property type="project" value="TreeGrafter"/>
</dbReference>
<keyword evidence="6 11" id="KW-0276">Fatty acid metabolism</keyword>
<feature type="transmembrane region" description="Helical" evidence="11">
    <location>
        <begin position="204"/>
        <end position="225"/>
    </location>
</feature>
<keyword evidence="7 11" id="KW-1133">Transmembrane helix</keyword>
<accession>A0A0N4TNA4</accession>
<dbReference type="UniPathway" id="UPA00094"/>
<comment type="similarity">
    <text evidence="11">Belongs to the ELO family.</text>
</comment>
<evidence type="ECO:0000256" key="4">
    <source>
        <dbReference type="ARBA" id="ARBA00022679"/>
    </source>
</evidence>
<keyword evidence="4 11" id="KW-0808">Transferase</keyword>
<evidence type="ECO:0000256" key="11">
    <source>
        <dbReference type="RuleBase" id="RU361115"/>
    </source>
</evidence>
<keyword evidence="13" id="KW-1185">Reference proteome</keyword>
<comment type="catalytic activity">
    <reaction evidence="11">
        <text>a very-long-chain acyl-CoA + malonyl-CoA + H(+) = a very-long-chain 3-oxoacyl-CoA + CO2 + CoA</text>
        <dbReference type="Rhea" id="RHEA:32727"/>
        <dbReference type="ChEBI" id="CHEBI:15378"/>
        <dbReference type="ChEBI" id="CHEBI:16526"/>
        <dbReference type="ChEBI" id="CHEBI:57287"/>
        <dbReference type="ChEBI" id="CHEBI:57384"/>
        <dbReference type="ChEBI" id="CHEBI:90725"/>
        <dbReference type="ChEBI" id="CHEBI:90736"/>
        <dbReference type="EC" id="2.3.1.199"/>
    </reaction>
</comment>
<dbReference type="Proteomes" id="UP000278627">
    <property type="component" value="Unassembled WGS sequence"/>
</dbReference>
<dbReference type="WBParaSite" id="BPAG_0000996101-mRNA-1">
    <property type="protein sequence ID" value="BPAG_0000996101-mRNA-1"/>
    <property type="gene ID" value="BPAG_0000996101"/>
</dbReference>
<dbReference type="InterPro" id="IPR030457">
    <property type="entry name" value="ELO_CS"/>
</dbReference>
<organism evidence="14">
    <name type="scientific">Brugia pahangi</name>
    <name type="common">Filarial nematode worm</name>
    <dbReference type="NCBI Taxonomy" id="6280"/>
    <lineage>
        <taxon>Eukaryota</taxon>
        <taxon>Metazoa</taxon>
        <taxon>Ecdysozoa</taxon>
        <taxon>Nematoda</taxon>
        <taxon>Chromadorea</taxon>
        <taxon>Rhabditida</taxon>
        <taxon>Spirurina</taxon>
        <taxon>Spiruromorpha</taxon>
        <taxon>Filarioidea</taxon>
        <taxon>Onchocercidae</taxon>
        <taxon>Brugia</taxon>
    </lineage>
</organism>
<dbReference type="PANTHER" id="PTHR11157:SF26">
    <property type="entry name" value="ELONGATION OF LONG CHAIN FATTY ACIDS PROTEIN 1"/>
    <property type="match status" value="1"/>
</dbReference>
<name>A0A0N4TNA4_BRUPA</name>
<dbReference type="InterPro" id="IPR002076">
    <property type="entry name" value="ELO_fam"/>
</dbReference>
<evidence type="ECO:0000256" key="8">
    <source>
        <dbReference type="ARBA" id="ARBA00023098"/>
    </source>
</evidence>
<comment type="subcellular location">
    <subcellularLocation>
        <location evidence="1">Membrane</location>
        <topology evidence="1">Multi-pass membrane protein</topology>
    </subcellularLocation>
</comment>
<proteinExistence type="inferred from homology"/>
<dbReference type="GO" id="GO:0009922">
    <property type="term" value="F:fatty acid elongase activity"/>
    <property type="evidence" value="ECO:0007669"/>
    <property type="project" value="UniProtKB-EC"/>
</dbReference>
<feature type="transmembrane region" description="Helical" evidence="11">
    <location>
        <begin position="124"/>
        <end position="144"/>
    </location>
</feature>
<evidence type="ECO:0000256" key="9">
    <source>
        <dbReference type="ARBA" id="ARBA00023136"/>
    </source>
</evidence>
<evidence type="ECO:0000313" key="12">
    <source>
        <dbReference type="EMBL" id="VDN91109.1"/>
    </source>
</evidence>
<evidence type="ECO:0000256" key="2">
    <source>
        <dbReference type="ARBA" id="ARBA00005194"/>
    </source>
</evidence>
<sequence length="370" mass="42929">MTVPFTLPHPISYKQLQTGTLRTLPPEAVPHASPGLFQQDDTLSIFPIAQIAQSSPLTKYIEAVNLGTHPKSENISVRSGRLMVTQEQVLAAPKINVRRFVEIITSPVFPEQESKEWVLQHQNFAIQACFAYFLVIFGIKYVVMRNRAPFNLTLPLNIWNALLALFSIMGTVMLFPEFIGTIQNNGFQASYCKVYGFTKGSNGFWGWLFIVSKLFELADTVFLVLRKKPLMFLHWYHHILTLIYAFYSYPHTPGFNRWGIFMNFFVHAFMYRYVVFFYYFLCSMKMRIPRRVAMFITSLQILQFVLSVLILAHLGILIYVRKVDCDFDDSIFKLALFMDITYLILFVNFFCKAYVFGGGKSKYKIDKKKQ</sequence>